<feature type="transmembrane region" description="Helical" evidence="1">
    <location>
        <begin position="185"/>
        <end position="202"/>
    </location>
</feature>
<dbReference type="AlphaFoldDB" id="A0A6B1DPY4"/>
<sequence>MTVTLATLIVSTCVLFASGWWRGARRELPVTVVGLLGLVFGAWWLAQPSLEGLSLDSAAMRGWRPILQPFSLPITGDELVALVANSVPALAIWTALVGTTYWVTGRWHRKGRRSQSGRQERLAGALLATANGLGVWWLVLPTVAELSLPVPDVWPSLAGVVDIVRTAPDGVRHTAALPGRLAENWINIATPAVIAVAVYLMSRNSRPRARQAEPEVVIRT</sequence>
<gene>
    <name evidence="2" type="ORF">F4Y08_00310</name>
</gene>
<feature type="transmembrane region" description="Helical" evidence="1">
    <location>
        <begin position="28"/>
        <end position="46"/>
    </location>
</feature>
<protein>
    <submittedName>
        <fullName evidence="2">Uncharacterized protein</fullName>
    </submittedName>
</protein>
<dbReference type="EMBL" id="VXPY01000002">
    <property type="protein sequence ID" value="MYD88772.1"/>
    <property type="molecule type" value="Genomic_DNA"/>
</dbReference>
<feature type="transmembrane region" description="Helical" evidence="1">
    <location>
        <begin position="79"/>
        <end position="102"/>
    </location>
</feature>
<proteinExistence type="predicted"/>
<keyword evidence="1" id="KW-0812">Transmembrane</keyword>
<feature type="transmembrane region" description="Helical" evidence="1">
    <location>
        <begin position="122"/>
        <end position="139"/>
    </location>
</feature>
<keyword evidence="1" id="KW-0472">Membrane</keyword>
<accession>A0A6B1DPY4</accession>
<feature type="transmembrane region" description="Helical" evidence="1">
    <location>
        <begin position="6"/>
        <end position="21"/>
    </location>
</feature>
<comment type="caution">
    <text evidence="2">The sequence shown here is derived from an EMBL/GenBank/DDBJ whole genome shotgun (WGS) entry which is preliminary data.</text>
</comment>
<evidence type="ECO:0000313" key="2">
    <source>
        <dbReference type="EMBL" id="MYD88772.1"/>
    </source>
</evidence>
<organism evidence="2">
    <name type="scientific">Caldilineaceae bacterium SB0662_bin_9</name>
    <dbReference type="NCBI Taxonomy" id="2605258"/>
    <lineage>
        <taxon>Bacteria</taxon>
        <taxon>Bacillati</taxon>
        <taxon>Chloroflexota</taxon>
        <taxon>Caldilineae</taxon>
        <taxon>Caldilineales</taxon>
        <taxon>Caldilineaceae</taxon>
    </lineage>
</organism>
<reference evidence="2" key="1">
    <citation type="submission" date="2019-09" db="EMBL/GenBank/DDBJ databases">
        <title>Characterisation of the sponge microbiome using genome-centric metagenomics.</title>
        <authorList>
            <person name="Engelberts J.P."/>
            <person name="Robbins S.J."/>
            <person name="De Goeij J.M."/>
            <person name="Aranda M."/>
            <person name="Bell S.C."/>
            <person name="Webster N.S."/>
        </authorList>
    </citation>
    <scope>NUCLEOTIDE SEQUENCE</scope>
    <source>
        <strain evidence="2">SB0662_bin_9</strain>
    </source>
</reference>
<keyword evidence="1" id="KW-1133">Transmembrane helix</keyword>
<name>A0A6B1DPY4_9CHLR</name>
<evidence type="ECO:0000256" key="1">
    <source>
        <dbReference type="SAM" id="Phobius"/>
    </source>
</evidence>